<evidence type="ECO:0000313" key="5">
    <source>
        <dbReference type="Proteomes" id="UP001231189"/>
    </source>
</evidence>
<comment type="similarity">
    <text evidence="1">Belongs to the mTERF family.</text>
</comment>
<keyword evidence="5" id="KW-1185">Reference proteome</keyword>
<sequence>MLRRCHLLLGGSRPPKSLPYPRWHSLKHLLSIRAAVSHAAADPCSLTLHFLRNSCGLSEPAATKAAARVHLRSTKKAHAVLALLRGLGLAGSDIARVVAAAPDLLNYRADVTLAPKIDFFRRDVGLSDADIRRILLLDPYRVLCYSLANRLRPNYLLLKDLLGTDQNVVAAVKQSSEFLHGNVQSELLPKVKILREYGATDDVIIKLLTKHPRSLNHKYGGSLFNDTFAAIKELGVSPSHGIFPHAFGVLARMYPSGWKRKMDNYLSLGWTEEQVKQAFVRHPYCISVSADKVRLIWQFFADKLGWTPEYVSASPMLISLSYEKRILPRYRVLHILVSKGHIRSIRIAHLILGEKKFVDKYVTNYLETIPQLMEAYRAGTDSAVTAK</sequence>
<name>A0AAD8SAB9_LOLMU</name>
<dbReference type="Gene3D" id="1.25.70.10">
    <property type="entry name" value="Transcription termination factor 3, mitochondrial"/>
    <property type="match status" value="1"/>
</dbReference>
<evidence type="ECO:0000313" key="4">
    <source>
        <dbReference type="EMBL" id="KAK1648487.1"/>
    </source>
</evidence>
<dbReference type="EMBL" id="JAUUTY010000004">
    <property type="protein sequence ID" value="KAK1648487.1"/>
    <property type="molecule type" value="Genomic_DNA"/>
</dbReference>
<dbReference type="GO" id="GO:0006353">
    <property type="term" value="P:DNA-templated transcription termination"/>
    <property type="evidence" value="ECO:0007669"/>
    <property type="project" value="UniProtKB-KW"/>
</dbReference>
<keyword evidence="3" id="KW-0809">Transit peptide</keyword>
<dbReference type="InterPro" id="IPR003690">
    <property type="entry name" value="MTERF"/>
</dbReference>
<keyword evidence="2" id="KW-0804">Transcription</keyword>
<dbReference type="InterPro" id="IPR038538">
    <property type="entry name" value="MTERF_sf"/>
</dbReference>
<keyword evidence="2" id="KW-0806">Transcription termination</keyword>
<dbReference type="Proteomes" id="UP001231189">
    <property type="component" value="Unassembled WGS sequence"/>
</dbReference>
<organism evidence="4 5">
    <name type="scientific">Lolium multiflorum</name>
    <name type="common">Italian ryegrass</name>
    <name type="synonym">Lolium perenne subsp. multiflorum</name>
    <dbReference type="NCBI Taxonomy" id="4521"/>
    <lineage>
        <taxon>Eukaryota</taxon>
        <taxon>Viridiplantae</taxon>
        <taxon>Streptophyta</taxon>
        <taxon>Embryophyta</taxon>
        <taxon>Tracheophyta</taxon>
        <taxon>Spermatophyta</taxon>
        <taxon>Magnoliopsida</taxon>
        <taxon>Liliopsida</taxon>
        <taxon>Poales</taxon>
        <taxon>Poaceae</taxon>
        <taxon>BOP clade</taxon>
        <taxon>Pooideae</taxon>
        <taxon>Poodae</taxon>
        <taxon>Poeae</taxon>
        <taxon>Poeae Chloroplast Group 2 (Poeae type)</taxon>
        <taxon>Loliodinae</taxon>
        <taxon>Loliinae</taxon>
        <taxon>Lolium</taxon>
    </lineage>
</organism>
<dbReference type="FunFam" id="1.25.70.10:FF:000001">
    <property type="entry name" value="Mitochondrial transcription termination factor-like"/>
    <property type="match status" value="1"/>
</dbReference>
<accession>A0AAD8SAB9</accession>
<dbReference type="PANTHER" id="PTHR13068:SF213">
    <property type="entry name" value="OS07G0423000 PROTEIN"/>
    <property type="match status" value="1"/>
</dbReference>
<dbReference type="SMART" id="SM00733">
    <property type="entry name" value="Mterf"/>
    <property type="match status" value="6"/>
</dbReference>
<evidence type="ECO:0000256" key="1">
    <source>
        <dbReference type="ARBA" id="ARBA00007692"/>
    </source>
</evidence>
<dbReference type="PANTHER" id="PTHR13068">
    <property type="entry name" value="CGI-12 PROTEIN-RELATED"/>
    <property type="match status" value="1"/>
</dbReference>
<evidence type="ECO:0000256" key="3">
    <source>
        <dbReference type="ARBA" id="ARBA00022946"/>
    </source>
</evidence>
<protein>
    <submittedName>
        <fullName evidence="4">Uncharacterized protein</fullName>
    </submittedName>
</protein>
<dbReference type="GO" id="GO:0003676">
    <property type="term" value="F:nucleic acid binding"/>
    <property type="evidence" value="ECO:0007669"/>
    <property type="project" value="InterPro"/>
</dbReference>
<dbReference type="Pfam" id="PF02536">
    <property type="entry name" value="mTERF"/>
    <property type="match status" value="2"/>
</dbReference>
<reference evidence="4" key="1">
    <citation type="submission" date="2023-07" db="EMBL/GenBank/DDBJ databases">
        <title>A chromosome-level genome assembly of Lolium multiflorum.</title>
        <authorList>
            <person name="Chen Y."/>
            <person name="Copetti D."/>
            <person name="Kolliker R."/>
            <person name="Studer B."/>
        </authorList>
    </citation>
    <scope>NUCLEOTIDE SEQUENCE</scope>
    <source>
        <strain evidence="4">02402/16</strain>
        <tissue evidence="4">Leaf</tissue>
    </source>
</reference>
<evidence type="ECO:0000256" key="2">
    <source>
        <dbReference type="ARBA" id="ARBA00022472"/>
    </source>
</evidence>
<gene>
    <name evidence="4" type="ORF">QYE76_066292</name>
</gene>
<dbReference type="AlphaFoldDB" id="A0AAD8SAB9"/>
<keyword evidence="2" id="KW-0805">Transcription regulation</keyword>
<comment type="caution">
    <text evidence="4">The sequence shown here is derived from an EMBL/GenBank/DDBJ whole genome shotgun (WGS) entry which is preliminary data.</text>
</comment>
<proteinExistence type="inferred from homology"/>